<dbReference type="PROSITE" id="PS50102">
    <property type="entry name" value="RRM"/>
    <property type="match status" value="1"/>
</dbReference>
<dbReference type="Gene3D" id="3.30.70.330">
    <property type="match status" value="1"/>
</dbReference>
<evidence type="ECO:0000256" key="1">
    <source>
        <dbReference type="ARBA" id="ARBA00022884"/>
    </source>
</evidence>
<dbReference type="InterPro" id="IPR012677">
    <property type="entry name" value="Nucleotide-bd_a/b_plait_sf"/>
</dbReference>
<dbReference type="GO" id="GO:0003723">
    <property type="term" value="F:RNA binding"/>
    <property type="evidence" value="ECO:0007669"/>
    <property type="project" value="UniProtKB-UniRule"/>
</dbReference>
<feature type="compositionally biased region" description="Polar residues" evidence="3">
    <location>
        <begin position="109"/>
        <end position="118"/>
    </location>
</feature>
<keyword evidence="1 2" id="KW-0694">RNA-binding</keyword>
<dbReference type="InterPro" id="IPR000504">
    <property type="entry name" value="RRM_dom"/>
</dbReference>
<dbReference type="PANTHER" id="PTHR23236:SF11">
    <property type="entry name" value="EUKARYOTIC TRANSLATION INITIATION FACTOR 4H"/>
    <property type="match status" value="1"/>
</dbReference>
<gene>
    <name evidence="6" type="primary">LOC115228599</name>
</gene>
<evidence type="ECO:0000313" key="5">
    <source>
        <dbReference type="Proteomes" id="UP000515154"/>
    </source>
</evidence>
<name>A0A6P7U207_9MOLL</name>
<sequence length="271" mass="31940">MSESRNFGGLRNYDEDKFRIVISELPSDTIDKDIHDILDGCMIRSIKLVNNPDDGRFTGRAFVNLSSEECLKKALEFDGCTFDERHLKIEQKFSRNREEQQRQYDGGRYQNQGYNQPRRSYKNAYGNYQDQSNTNRKYSNNNRDFPRQFSNAGWRSQKNSYGDNEQRRNFDRYSYGYRRDEVDKDRGYSRFQKGRDQNLCGRFQKGADFGGNFRRGCDISVLEERKKSYGFDVGLVLLELELEKERDRKSVDELGESLERVDLKKGVSNDN</sequence>
<dbReference type="SUPFAM" id="SSF54928">
    <property type="entry name" value="RNA-binding domain, RBD"/>
    <property type="match status" value="1"/>
</dbReference>
<feature type="region of interest" description="Disordered" evidence="3">
    <location>
        <begin position="94"/>
        <end position="168"/>
    </location>
</feature>
<feature type="domain" description="RRM" evidence="4">
    <location>
        <begin position="18"/>
        <end position="94"/>
    </location>
</feature>
<organism evidence="5 6">
    <name type="scientific">Octopus sinensis</name>
    <name type="common">East Asian common octopus</name>
    <dbReference type="NCBI Taxonomy" id="2607531"/>
    <lineage>
        <taxon>Eukaryota</taxon>
        <taxon>Metazoa</taxon>
        <taxon>Spiralia</taxon>
        <taxon>Lophotrochozoa</taxon>
        <taxon>Mollusca</taxon>
        <taxon>Cephalopoda</taxon>
        <taxon>Coleoidea</taxon>
        <taxon>Octopodiformes</taxon>
        <taxon>Octopoda</taxon>
        <taxon>Incirrata</taxon>
        <taxon>Octopodidae</taxon>
        <taxon>Octopus</taxon>
    </lineage>
</organism>
<reference evidence="6" key="1">
    <citation type="submission" date="2025-08" db="UniProtKB">
        <authorList>
            <consortium name="RefSeq"/>
        </authorList>
    </citation>
    <scope>IDENTIFICATION</scope>
</reference>
<evidence type="ECO:0000259" key="4">
    <source>
        <dbReference type="PROSITE" id="PS50102"/>
    </source>
</evidence>
<dbReference type="Proteomes" id="UP000515154">
    <property type="component" value="Unplaced"/>
</dbReference>
<evidence type="ECO:0000313" key="6">
    <source>
        <dbReference type="RefSeq" id="XP_029655016.2"/>
    </source>
</evidence>
<dbReference type="RefSeq" id="XP_029655016.2">
    <property type="nucleotide sequence ID" value="XM_029799156.2"/>
</dbReference>
<keyword evidence="5" id="KW-1185">Reference proteome</keyword>
<protein>
    <submittedName>
        <fullName evidence="6">Uncharacterized protein LOC115228599</fullName>
    </submittedName>
</protein>
<accession>A0A6P7U207</accession>
<feature type="compositionally biased region" description="Polar residues" evidence="3">
    <location>
        <begin position="126"/>
        <end position="163"/>
    </location>
</feature>
<dbReference type="InterPro" id="IPR035979">
    <property type="entry name" value="RBD_domain_sf"/>
</dbReference>
<dbReference type="KEGG" id="osn:115228599"/>
<proteinExistence type="predicted"/>
<dbReference type="Pfam" id="PF00076">
    <property type="entry name" value="RRM_1"/>
    <property type="match status" value="1"/>
</dbReference>
<evidence type="ECO:0000256" key="2">
    <source>
        <dbReference type="PROSITE-ProRule" id="PRU00176"/>
    </source>
</evidence>
<evidence type="ECO:0000256" key="3">
    <source>
        <dbReference type="SAM" id="MobiDB-lite"/>
    </source>
</evidence>
<dbReference type="PANTHER" id="PTHR23236">
    <property type="entry name" value="EUKARYOTIC TRANSLATION INITIATION FACTOR 4B/4H"/>
    <property type="match status" value="1"/>
</dbReference>
<dbReference type="SMART" id="SM00360">
    <property type="entry name" value="RRM"/>
    <property type="match status" value="1"/>
</dbReference>
<dbReference type="AlphaFoldDB" id="A0A6P7U207"/>